<keyword evidence="1" id="KW-0472">Membrane</keyword>
<keyword evidence="1" id="KW-0812">Transmembrane</keyword>
<comment type="caution">
    <text evidence="2">The sequence shown here is derived from an EMBL/GenBank/DDBJ whole genome shotgun (WGS) entry which is preliminary data.</text>
</comment>
<feature type="transmembrane region" description="Helical" evidence="1">
    <location>
        <begin position="119"/>
        <end position="143"/>
    </location>
</feature>
<evidence type="ECO:0000313" key="3">
    <source>
        <dbReference type="Proteomes" id="UP000527315"/>
    </source>
</evidence>
<feature type="transmembrane region" description="Helical" evidence="1">
    <location>
        <begin position="234"/>
        <end position="259"/>
    </location>
</feature>
<evidence type="ECO:0000313" key="2">
    <source>
        <dbReference type="EMBL" id="HIH32760.1"/>
    </source>
</evidence>
<dbReference type="EMBL" id="DUFJ01000018">
    <property type="protein sequence ID" value="HIH32760.1"/>
    <property type="molecule type" value="Genomic_DNA"/>
</dbReference>
<sequence length="280" mass="30952">MIKSLIGGFAQIAAKPQVLIAGIIATIVQFAIAYLTIEPLVNLVEKAFILQELPNVGLIELPLQFYRMYFAEVNVLILALLASMIVQLWLGVTIARFANNLRDGKKGISEALGFGIKHLGKIIAAIVFLVFVAALFFAAFQAIVWLSDYTIELSIALTALLALFTAYVYVKLVFFIPIMGCRQANVHDALAEAWNFSVKKFWKIVLLLVLVAVVAGIIELVGSTIAEIPGNETAFIVILAVFSIIASTYSALVLANYYLNHEGEHPKMFYEARQRRKSRK</sequence>
<gene>
    <name evidence="2" type="ORF">HA227_00760</name>
</gene>
<accession>A0A7J4KU12</accession>
<feature type="transmembrane region" description="Helical" evidence="1">
    <location>
        <begin position="155"/>
        <end position="180"/>
    </location>
</feature>
<feature type="transmembrane region" description="Helical" evidence="1">
    <location>
        <begin position="75"/>
        <end position="98"/>
    </location>
</feature>
<name>A0A7J4KU12_9ARCH</name>
<keyword evidence="1" id="KW-1133">Transmembrane helix</keyword>
<evidence type="ECO:0008006" key="4">
    <source>
        <dbReference type="Google" id="ProtNLM"/>
    </source>
</evidence>
<evidence type="ECO:0000256" key="1">
    <source>
        <dbReference type="SAM" id="Phobius"/>
    </source>
</evidence>
<feature type="transmembrane region" description="Helical" evidence="1">
    <location>
        <begin position="201"/>
        <end position="222"/>
    </location>
</feature>
<dbReference type="Proteomes" id="UP000527315">
    <property type="component" value="Unassembled WGS sequence"/>
</dbReference>
<protein>
    <recommendedName>
        <fullName evidence="4">Glycerophosphoryl diester phosphodiesterase membrane domain-containing protein</fullName>
    </recommendedName>
</protein>
<organism evidence="2 3">
    <name type="scientific">Candidatus Iainarchaeum sp</name>
    <dbReference type="NCBI Taxonomy" id="3101447"/>
    <lineage>
        <taxon>Archaea</taxon>
        <taxon>Candidatus Iainarchaeota</taxon>
        <taxon>Candidatus Iainarchaeia</taxon>
        <taxon>Candidatus Iainarchaeales</taxon>
        <taxon>Candidatus Iainarchaeaceae</taxon>
        <taxon>Candidatus Iainarchaeum</taxon>
    </lineage>
</organism>
<feature type="transmembrane region" description="Helical" evidence="1">
    <location>
        <begin position="18"/>
        <end position="37"/>
    </location>
</feature>
<dbReference type="AlphaFoldDB" id="A0A7J4KU12"/>
<reference evidence="3" key="1">
    <citation type="journal article" date="2020" name="bioRxiv">
        <title>A rank-normalized archaeal taxonomy based on genome phylogeny resolves widespread incomplete and uneven classifications.</title>
        <authorList>
            <person name="Rinke C."/>
            <person name="Chuvochina M."/>
            <person name="Mussig A.J."/>
            <person name="Chaumeil P.-A."/>
            <person name="Waite D.W."/>
            <person name="Whitman W.B."/>
            <person name="Parks D.H."/>
            <person name="Hugenholtz P."/>
        </authorList>
    </citation>
    <scope>NUCLEOTIDE SEQUENCE [LARGE SCALE GENOMIC DNA]</scope>
</reference>
<proteinExistence type="predicted"/>